<evidence type="ECO:0000313" key="1">
    <source>
        <dbReference type="EMBL" id="CAL1605889.1"/>
    </source>
</evidence>
<dbReference type="EMBL" id="OZ035827">
    <property type="protein sequence ID" value="CAL1605889.1"/>
    <property type="molecule type" value="Genomic_DNA"/>
</dbReference>
<evidence type="ECO:0000313" key="2">
    <source>
        <dbReference type="Proteomes" id="UP001497482"/>
    </source>
</evidence>
<accession>A0AAV2LXV1</accession>
<proteinExistence type="predicted"/>
<organism evidence="1 2">
    <name type="scientific">Knipowitschia caucasica</name>
    <name type="common">Caucasian dwarf goby</name>
    <name type="synonym">Pomatoschistus caucasicus</name>
    <dbReference type="NCBI Taxonomy" id="637954"/>
    <lineage>
        <taxon>Eukaryota</taxon>
        <taxon>Metazoa</taxon>
        <taxon>Chordata</taxon>
        <taxon>Craniata</taxon>
        <taxon>Vertebrata</taxon>
        <taxon>Euteleostomi</taxon>
        <taxon>Actinopterygii</taxon>
        <taxon>Neopterygii</taxon>
        <taxon>Teleostei</taxon>
        <taxon>Neoteleostei</taxon>
        <taxon>Acanthomorphata</taxon>
        <taxon>Gobiaria</taxon>
        <taxon>Gobiiformes</taxon>
        <taxon>Gobioidei</taxon>
        <taxon>Gobiidae</taxon>
        <taxon>Gobiinae</taxon>
        <taxon>Knipowitschia</taxon>
    </lineage>
</organism>
<dbReference type="Proteomes" id="UP001497482">
    <property type="component" value="Chromosome 5"/>
</dbReference>
<gene>
    <name evidence="1" type="ORF">KC01_LOCUS33189</name>
</gene>
<protein>
    <recommendedName>
        <fullName evidence="3">Transmembrane protein</fullName>
    </recommendedName>
</protein>
<dbReference type="AlphaFoldDB" id="A0AAV2LXV1"/>
<sequence length="82" mass="8512">MGTGVGVKGCWLMGGCSVVGFGWGWGMGVVGGGGRGAWVFVCLVYGEWGVIVKVVGDWVGGIGSEVMKVELTEEEEEDNALK</sequence>
<keyword evidence="2" id="KW-1185">Reference proteome</keyword>
<reference evidence="1 2" key="1">
    <citation type="submission" date="2024-04" db="EMBL/GenBank/DDBJ databases">
        <authorList>
            <person name="Waldvogel A.-M."/>
            <person name="Schoenle A."/>
        </authorList>
    </citation>
    <scope>NUCLEOTIDE SEQUENCE [LARGE SCALE GENOMIC DNA]</scope>
</reference>
<name>A0AAV2LXV1_KNICA</name>
<evidence type="ECO:0008006" key="3">
    <source>
        <dbReference type="Google" id="ProtNLM"/>
    </source>
</evidence>